<dbReference type="Gene3D" id="1.10.10.2840">
    <property type="entry name" value="PucR C-terminal helix-turn-helix domain"/>
    <property type="match status" value="1"/>
</dbReference>
<protein>
    <submittedName>
        <fullName evidence="3">Helix-turn-helix domain-containing protein</fullName>
    </submittedName>
</protein>
<dbReference type="EMBL" id="BAAAZW010000005">
    <property type="protein sequence ID" value="GAA3958896.1"/>
    <property type="molecule type" value="Genomic_DNA"/>
</dbReference>
<reference evidence="4" key="1">
    <citation type="journal article" date="2019" name="Int. J. Syst. Evol. Microbiol.">
        <title>The Global Catalogue of Microorganisms (GCM) 10K type strain sequencing project: providing services to taxonomists for standard genome sequencing and annotation.</title>
        <authorList>
            <consortium name="The Broad Institute Genomics Platform"/>
            <consortium name="The Broad Institute Genome Sequencing Center for Infectious Disease"/>
            <person name="Wu L."/>
            <person name="Ma J."/>
        </authorList>
    </citation>
    <scope>NUCLEOTIDE SEQUENCE [LARGE SCALE GENOMIC DNA]</scope>
    <source>
        <strain evidence="4">JCM 16923</strain>
    </source>
</reference>
<dbReference type="PANTHER" id="PTHR33744:SF1">
    <property type="entry name" value="DNA-BINDING TRANSCRIPTIONAL ACTIVATOR ADER"/>
    <property type="match status" value="1"/>
</dbReference>
<gene>
    <name evidence="3" type="ORF">GCM10022231_18130</name>
</gene>
<feature type="domain" description="PucR C-terminal helix-turn-helix" evidence="1">
    <location>
        <begin position="351"/>
        <end position="409"/>
    </location>
</feature>
<accession>A0ABP7P321</accession>
<evidence type="ECO:0000259" key="1">
    <source>
        <dbReference type="Pfam" id="PF13556"/>
    </source>
</evidence>
<dbReference type="InterPro" id="IPR042070">
    <property type="entry name" value="PucR_C-HTH_sf"/>
</dbReference>
<dbReference type="Proteomes" id="UP001418444">
    <property type="component" value="Unassembled WGS sequence"/>
</dbReference>
<sequence>MPENKVVILGGRALADQLAQRTQAIVADTVQTVWTRVPFYRSLPEEAVRTDVTAIIRRNFEVFVDSLRTEHGPDETDLAPVRESAQRRAEELVPLADVLLAYHLGCEHWWTEISAMAGDGDTADLSRAGVRLQTHLRAATSAVLAGYGSVRAAPGQDDSVRRALFVALTSGADAVGAAERAGVRLARLYWVVTLHLDPHPDEQSADVDVVVAERRKVRRMQRALDGVGRDDALSLVTSSGGGALIPIFEAEPGVTDWAESFQYATLKRNLTNLERTIGAGVLSAVTVAEPDGVGGAYAQMQEVLRVARCFGHTAGVVRLGDVALEYQLTRPSAATPLLAGLLAPLDGRSALHQTLECYLDAACDRNATAAALHVHPNTVAYRLRKTAELTGLDATSPADAATLTAAVAARRGRVIDVSPA</sequence>
<evidence type="ECO:0000259" key="2">
    <source>
        <dbReference type="Pfam" id="PF14361"/>
    </source>
</evidence>
<evidence type="ECO:0000313" key="4">
    <source>
        <dbReference type="Proteomes" id="UP001418444"/>
    </source>
</evidence>
<name>A0ABP7P321_9ACTN</name>
<dbReference type="RefSeq" id="WP_344782873.1">
    <property type="nucleotide sequence ID" value="NZ_BAAAZW010000005.1"/>
</dbReference>
<evidence type="ECO:0000313" key="3">
    <source>
        <dbReference type="EMBL" id="GAA3958896.1"/>
    </source>
</evidence>
<comment type="caution">
    <text evidence="3">The sequence shown here is derived from an EMBL/GenBank/DDBJ whole genome shotgun (WGS) entry which is preliminary data.</text>
</comment>
<dbReference type="InterPro" id="IPR025736">
    <property type="entry name" value="PucR_C-HTH_dom"/>
</dbReference>
<dbReference type="Pfam" id="PF14361">
    <property type="entry name" value="RsbRD_N"/>
    <property type="match status" value="1"/>
</dbReference>
<organism evidence="3 4">
    <name type="scientific">Gordonia caeni</name>
    <dbReference type="NCBI Taxonomy" id="1007097"/>
    <lineage>
        <taxon>Bacteria</taxon>
        <taxon>Bacillati</taxon>
        <taxon>Actinomycetota</taxon>
        <taxon>Actinomycetes</taxon>
        <taxon>Mycobacteriales</taxon>
        <taxon>Gordoniaceae</taxon>
        <taxon>Gordonia</taxon>
    </lineage>
</organism>
<dbReference type="InterPro" id="IPR025751">
    <property type="entry name" value="RsbRD_N_dom"/>
</dbReference>
<dbReference type="Pfam" id="PF13556">
    <property type="entry name" value="HTH_30"/>
    <property type="match status" value="1"/>
</dbReference>
<dbReference type="InterPro" id="IPR051448">
    <property type="entry name" value="CdaR-like_regulators"/>
</dbReference>
<keyword evidence="4" id="KW-1185">Reference proteome</keyword>
<proteinExistence type="predicted"/>
<dbReference type="PANTHER" id="PTHR33744">
    <property type="entry name" value="CARBOHYDRATE DIACID REGULATOR"/>
    <property type="match status" value="1"/>
</dbReference>
<feature type="domain" description="RsbT co-antagonist protein RsbRD N-terminal" evidence="2">
    <location>
        <begin position="24"/>
        <end position="162"/>
    </location>
</feature>